<comment type="caution">
    <text evidence="7">The sequence shown here is derived from an EMBL/GenBank/DDBJ whole genome shotgun (WGS) entry which is preliminary data.</text>
</comment>
<dbReference type="InterPro" id="IPR050109">
    <property type="entry name" value="HTH-type_TetR-like_transc_reg"/>
</dbReference>
<gene>
    <name evidence="7" type="ORF">J2S59_001083</name>
</gene>
<dbReference type="PANTHER" id="PTHR30055:SF234">
    <property type="entry name" value="HTH-TYPE TRANSCRIPTIONAL REGULATOR BETI"/>
    <property type="match status" value="1"/>
</dbReference>
<keyword evidence="3" id="KW-0804">Transcription</keyword>
<feature type="domain" description="HTH tetR-type" evidence="6">
    <location>
        <begin position="28"/>
        <end position="88"/>
    </location>
</feature>
<accession>A0ABT9NLI0</accession>
<evidence type="ECO:0000256" key="1">
    <source>
        <dbReference type="ARBA" id="ARBA00023015"/>
    </source>
</evidence>
<evidence type="ECO:0000313" key="8">
    <source>
        <dbReference type="Proteomes" id="UP001240447"/>
    </source>
</evidence>
<dbReference type="SUPFAM" id="SSF46689">
    <property type="entry name" value="Homeodomain-like"/>
    <property type="match status" value="1"/>
</dbReference>
<name>A0ABT9NLI0_9ACTN</name>
<dbReference type="Gene3D" id="1.10.357.10">
    <property type="entry name" value="Tetracycline Repressor, domain 2"/>
    <property type="match status" value="1"/>
</dbReference>
<proteinExistence type="predicted"/>
<keyword evidence="2 4" id="KW-0238">DNA-binding</keyword>
<dbReference type="RefSeq" id="WP_068116779.1">
    <property type="nucleotide sequence ID" value="NZ_CCXJ01000048.1"/>
</dbReference>
<keyword evidence="1" id="KW-0805">Transcription regulation</keyword>
<dbReference type="InterPro" id="IPR036271">
    <property type="entry name" value="Tet_transcr_reg_TetR-rel_C_sf"/>
</dbReference>
<dbReference type="Pfam" id="PF00440">
    <property type="entry name" value="TetR_N"/>
    <property type="match status" value="1"/>
</dbReference>
<dbReference type="PANTHER" id="PTHR30055">
    <property type="entry name" value="HTH-TYPE TRANSCRIPTIONAL REGULATOR RUTR"/>
    <property type="match status" value="1"/>
</dbReference>
<dbReference type="InterPro" id="IPR001647">
    <property type="entry name" value="HTH_TetR"/>
</dbReference>
<dbReference type="Proteomes" id="UP001240447">
    <property type="component" value="Unassembled WGS sequence"/>
</dbReference>
<dbReference type="SUPFAM" id="SSF48498">
    <property type="entry name" value="Tetracyclin repressor-like, C-terminal domain"/>
    <property type="match status" value="1"/>
</dbReference>
<dbReference type="PRINTS" id="PR00455">
    <property type="entry name" value="HTHTETR"/>
</dbReference>
<keyword evidence="8" id="KW-1185">Reference proteome</keyword>
<dbReference type="PROSITE" id="PS50977">
    <property type="entry name" value="HTH_TETR_2"/>
    <property type="match status" value="1"/>
</dbReference>
<feature type="compositionally biased region" description="Basic and acidic residues" evidence="5">
    <location>
        <begin position="1"/>
        <end position="11"/>
    </location>
</feature>
<reference evidence="7 8" key="1">
    <citation type="submission" date="2023-07" db="EMBL/GenBank/DDBJ databases">
        <title>Sequencing the genomes of 1000 actinobacteria strains.</title>
        <authorList>
            <person name="Klenk H.-P."/>
        </authorList>
    </citation>
    <scope>NUCLEOTIDE SEQUENCE [LARGE SCALE GENOMIC DNA]</scope>
    <source>
        <strain evidence="7 8">GD13</strain>
    </source>
</reference>
<evidence type="ECO:0000256" key="4">
    <source>
        <dbReference type="PROSITE-ProRule" id="PRU00335"/>
    </source>
</evidence>
<feature type="region of interest" description="Disordered" evidence="5">
    <location>
        <begin position="1"/>
        <end position="25"/>
    </location>
</feature>
<protein>
    <submittedName>
        <fullName evidence="7">AcrR family transcriptional regulator</fullName>
    </submittedName>
</protein>
<evidence type="ECO:0000259" key="6">
    <source>
        <dbReference type="PROSITE" id="PS50977"/>
    </source>
</evidence>
<dbReference type="EMBL" id="JAUSQM010000001">
    <property type="protein sequence ID" value="MDP9821274.1"/>
    <property type="molecule type" value="Genomic_DNA"/>
</dbReference>
<dbReference type="InterPro" id="IPR009057">
    <property type="entry name" value="Homeodomain-like_sf"/>
</dbReference>
<evidence type="ECO:0000313" key="7">
    <source>
        <dbReference type="EMBL" id="MDP9821274.1"/>
    </source>
</evidence>
<evidence type="ECO:0000256" key="5">
    <source>
        <dbReference type="SAM" id="MobiDB-lite"/>
    </source>
</evidence>
<evidence type="ECO:0000256" key="2">
    <source>
        <dbReference type="ARBA" id="ARBA00023125"/>
    </source>
</evidence>
<evidence type="ECO:0000256" key="3">
    <source>
        <dbReference type="ARBA" id="ARBA00023163"/>
    </source>
</evidence>
<dbReference type="Gene3D" id="1.10.10.60">
    <property type="entry name" value="Homeodomain-like"/>
    <property type="match status" value="1"/>
</dbReference>
<sequence length="236" mass="25356">MSDRTTGDRTTPEPSPRPARTSAAARRRVREQQILAATRSLFDSTGVGDVQIEDIAREVGINRAIIYRHFSGKDELFALTVEGYLAELQARLEAAARSDVPARERLAAVVAAFVDYGLEFPAFVDCAQALMRLQGSELEEQLSEAALFRLGRGLSACLRSVITTLDDGAASGDFDVEDSTLLANYMYASALGALQLARIGMLVGEAQPGVPTVSRITGDDVRRFMTSSALALAGAR</sequence>
<feature type="DNA-binding region" description="H-T-H motif" evidence="4">
    <location>
        <begin position="51"/>
        <end position="70"/>
    </location>
</feature>
<organism evidence="7 8">
    <name type="scientific">Nocardioides massiliensis</name>
    <dbReference type="NCBI Taxonomy" id="1325935"/>
    <lineage>
        <taxon>Bacteria</taxon>
        <taxon>Bacillati</taxon>
        <taxon>Actinomycetota</taxon>
        <taxon>Actinomycetes</taxon>
        <taxon>Propionibacteriales</taxon>
        <taxon>Nocardioidaceae</taxon>
        <taxon>Nocardioides</taxon>
    </lineage>
</organism>